<dbReference type="InterPro" id="IPR014031">
    <property type="entry name" value="Ketoacyl_synth_C"/>
</dbReference>
<dbReference type="Pfam" id="PF08659">
    <property type="entry name" value="KR"/>
    <property type="match status" value="1"/>
</dbReference>
<gene>
    <name evidence="10" type="ORF">MHIB_16610</name>
</gene>
<dbReference type="Pfam" id="PF14765">
    <property type="entry name" value="PS-DH"/>
    <property type="match status" value="1"/>
</dbReference>
<dbReference type="GO" id="GO:0004315">
    <property type="term" value="F:3-oxoacyl-[acyl-carrier-protein] synthase activity"/>
    <property type="evidence" value="ECO:0007669"/>
    <property type="project" value="InterPro"/>
</dbReference>
<dbReference type="InterPro" id="IPR050091">
    <property type="entry name" value="PKS_NRPS_Biosynth_Enz"/>
</dbReference>
<dbReference type="InterPro" id="IPR032821">
    <property type="entry name" value="PKS_assoc"/>
</dbReference>
<evidence type="ECO:0000256" key="3">
    <source>
        <dbReference type="ARBA" id="ARBA00022679"/>
    </source>
</evidence>
<dbReference type="SMART" id="SM00827">
    <property type="entry name" value="PKS_AT"/>
    <property type="match status" value="1"/>
</dbReference>
<dbReference type="InterPro" id="IPR009081">
    <property type="entry name" value="PP-bd_ACP"/>
</dbReference>
<dbReference type="InterPro" id="IPR014043">
    <property type="entry name" value="Acyl_transferase_dom"/>
</dbReference>
<evidence type="ECO:0000256" key="4">
    <source>
        <dbReference type="ARBA" id="ARBA00022857"/>
    </source>
</evidence>
<dbReference type="Gene3D" id="3.40.47.10">
    <property type="match status" value="1"/>
</dbReference>
<dbReference type="PROSITE" id="PS52004">
    <property type="entry name" value="KS3_2"/>
    <property type="match status" value="1"/>
</dbReference>
<dbReference type="CDD" id="cd08955">
    <property type="entry name" value="KR_2_FAS_SDR_x"/>
    <property type="match status" value="1"/>
</dbReference>
<dbReference type="InterPro" id="IPR016035">
    <property type="entry name" value="Acyl_Trfase/lysoPLipase"/>
</dbReference>
<proteinExistence type="predicted"/>
<dbReference type="InterPro" id="IPR049551">
    <property type="entry name" value="PKS_DH_C"/>
</dbReference>
<evidence type="ECO:0000256" key="1">
    <source>
        <dbReference type="ARBA" id="ARBA00022450"/>
    </source>
</evidence>
<dbReference type="SUPFAM" id="SSF47336">
    <property type="entry name" value="ACP-like"/>
    <property type="match status" value="1"/>
</dbReference>
<dbReference type="PANTHER" id="PTHR43775:SF37">
    <property type="entry name" value="SI:DKEY-61P9.11"/>
    <property type="match status" value="1"/>
</dbReference>
<keyword evidence="2" id="KW-0597">Phosphoprotein</keyword>
<dbReference type="Proteomes" id="UP000467260">
    <property type="component" value="Chromosome"/>
</dbReference>
<dbReference type="SMART" id="SM00822">
    <property type="entry name" value="PKS_KR"/>
    <property type="match status" value="1"/>
</dbReference>
<dbReference type="InterPro" id="IPR036736">
    <property type="entry name" value="ACP-like_sf"/>
</dbReference>
<dbReference type="SUPFAM" id="SSF55048">
    <property type="entry name" value="Probable ACP-binding domain of malonyl-CoA ACP transacylase"/>
    <property type="match status" value="1"/>
</dbReference>
<dbReference type="InterPro" id="IPR001227">
    <property type="entry name" value="Ac_transferase_dom_sf"/>
</dbReference>
<feature type="domain" description="Ketosynthase family 3 (KS3)" evidence="8">
    <location>
        <begin position="40"/>
        <end position="468"/>
    </location>
</feature>
<accession>A0A7I7X319</accession>
<dbReference type="InterPro" id="IPR020806">
    <property type="entry name" value="PKS_PP-bd"/>
</dbReference>
<dbReference type="Gene3D" id="1.10.1200.10">
    <property type="entry name" value="ACP-like"/>
    <property type="match status" value="1"/>
</dbReference>
<dbReference type="GO" id="GO:0005886">
    <property type="term" value="C:plasma membrane"/>
    <property type="evidence" value="ECO:0007669"/>
    <property type="project" value="TreeGrafter"/>
</dbReference>
<dbReference type="GO" id="GO:0006633">
    <property type="term" value="P:fatty acid biosynthetic process"/>
    <property type="evidence" value="ECO:0007669"/>
    <property type="project" value="InterPro"/>
</dbReference>
<organism evidence="10 11">
    <name type="scientific">Mycolicibacter hiberniae</name>
    <dbReference type="NCBI Taxonomy" id="29314"/>
    <lineage>
        <taxon>Bacteria</taxon>
        <taxon>Bacillati</taxon>
        <taxon>Actinomycetota</taxon>
        <taxon>Actinomycetes</taxon>
        <taxon>Mycobacteriales</taxon>
        <taxon>Mycobacteriaceae</taxon>
        <taxon>Mycolicibacter</taxon>
    </lineage>
</organism>
<feature type="domain" description="PKS/mFAS DH" evidence="9">
    <location>
        <begin position="921"/>
        <end position="1225"/>
    </location>
</feature>
<feature type="active site" description="Proton donor; for dehydratase activity" evidence="6">
    <location>
        <position position="1129"/>
    </location>
</feature>
<protein>
    <recommendedName>
        <fullName evidence="12">Phthiocerol synthesis polyketide synthase type I PpsD</fullName>
    </recommendedName>
</protein>
<dbReference type="Pfam" id="PF16197">
    <property type="entry name" value="KAsynt_C_assoc"/>
    <property type="match status" value="1"/>
</dbReference>
<dbReference type="SUPFAM" id="SSF52151">
    <property type="entry name" value="FabD/lysophospholipase-like"/>
    <property type="match status" value="1"/>
</dbReference>
<keyword evidence="4" id="KW-0521">NADP</keyword>
<dbReference type="KEGG" id="mhib:MHIB_16610"/>
<dbReference type="SUPFAM" id="SSF53901">
    <property type="entry name" value="Thiolase-like"/>
    <property type="match status" value="1"/>
</dbReference>
<dbReference type="GO" id="GO:0031177">
    <property type="term" value="F:phosphopantetheine binding"/>
    <property type="evidence" value="ECO:0007669"/>
    <property type="project" value="InterPro"/>
</dbReference>
<dbReference type="SMART" id="SM00825">
    <property type="entry name" value="PKS_KS"/>
    <property type="match status" value="1"/>
</dbReference>
<dbReference type="GO" id="GO:0005737">
    <property type="term" value="C:cytoplasm"/>
    <property type="evidence" value="ECO:0007669"/>
    <property type="project" value="TreeGrafter"/>
</dbReference>
<sequence>MSEKSAASVGGPDRRAIVAEALRKIDDLTARLAVAEAGDSEPIAVVGLGCRLPGGVDGPAALWQLLCDEGSGIVGVPADRWDADALFSSDHSVPGTICSREGGFLSGWHPSEFDAEFFGISPREADAMDPQQRLLMEVTWEALEHAGITREAIRGTATGVFVGVTTSDYAVLAAERLGPRDADPYFSFGNAPNFAAGRLSYFLGVHGPALMVDTACSSSLVTIHLACASLRRRESDQALAAGVNLILAPQNSIATSRWGMLAPDGRCKTFDAAADGYVRSEGAGVVVLKRLSDAQRDGDRILAVVRGSAVNQDGPSSGQTVPSGPAQQKVVRAALAAARLEPGDIDYVEAHGTGTALGDPIELDALAAVFGERGSSAPLVLGSVKTNVGHLESASGVAGFIKTVLSVQRGFIPRHLNFSELTPNAGVGASKFEVAGQAMAWPAVSRPRRAGVSSFGVSGTNAHVIVEQAPQGSGCVGGESVASGPVTTLVVSGKSPARIAATAGVLAQWLATDGADATLADVAATLRERRSRFKYSAGVCARDTEQAIAGLNALAAGESAPGVIEPRPRTATSRPVFVFSGQGSHWVGMGRRLLAEEPAFAAAVAELEPVFVRQVGFSLCEVLEQGREISGDAQVQPVIMGLQLALAALWRSYGVVPDAVIGHSMGEVSAAVVAGALTPEQGLQVIGVRSSLMSRQAGQGAVALLELDAAAAQEVLAGYPGVEVAGYLSPRQTVVAGAPAQVDAVIAAVAGAERFARRVNMEVASHTAFMDPILAELRAELAGLRPQAPQIPFYSTVVDPAGPTPVLDADYWAANVRKPALVNQAVAAAAADHDTFIEISPHPLLTHTISEAAEAATAEPVTVGATLRRGDDETLSFHIQLAELGYQTGAGGFAELPTTPWLHTRHWLPAPERAMQAPDVHPLLGVHVELLTGGEHVWQNELSTAAMPWLAEHPVHGQAVAPAAALIEMAVAAGSQALGTAAESIEVTGLQIEQPLVLDDTTQLTTTLRGAPTEAQVEIHARAAGEAWSRYAVADVAVAPAQRAVEPAPQQRTFTLPECTGSGAHPAYRLPPAVLDAALRQLAAGVEAVQPGHDADGAGYAPAAVAAVRVFAPAGRPVRGHAALSVADDNAVRGRLVLTDDSGAPCAELAGIELRPIDPRSLRVPLDQKTFATEWAPAVTAPAGAAAAPGSWLLLCEPSTGELAEHLAARLGGPDRTVFTGEFTDGPALNEAIERAAADPAHPPAGIVVLLERSEFAGTTPDSALARARELVWTAWSVARAAVAGWTGASAGSKPRLWVVSSGGLAFGGDEPGDPAIGALKGVVRTWRFPGELARVLADEPDLGATLVDLDPAQDTADRADALLAELGASLRDDVIAWRNGQRYTERLIRAALDGAGDAPGDDAGHATVRADGSYLLTGGLGGLGTVVARWLAERGAGRIVLNGRSEPSQAQRAVLAELAAQTQVVFVAGDISAPGVAERLVAAAQETGRPLRGVVHAAGVLGDGLVSAVTPESLADVWSAKAVGAARLHAATATAELDWWVGFSSMAALLGLPGQLGYATSNAWLDALMAWRHASGLPATAINWGQWSDVGLGRSMTLSVLDPINPDEGIEALDAVLAPDAGGIGARVGVGRLRIDRAVATSPEFRDLTFFESLVAEADVAIGAAEAGEVSVGGGADTSATGEPDWAAIPADQRRDELVVRLQAILARELRTAVTAIDVDQPFPEMGLDSMIAMTVLKETQQLVGVDLSASMLWNHPSISALATHLVGLLASHYAEPDSTAGHDDDDLGFGSSGGVLDELFDQVESASTGSESGIY</sequence>
<dbReference type="SMART" id="SM01294">
    <property type="entry name" value="PKS_PP_betabranch"/>
    <property type="match status" value="1"/>
</dbReference>
<dbReference type="InterPro" id="IPR049900">
    <property type="entry name" value="PKS_mFAS_DH"/>
</dbReference>
<dbReference type="PROSITE" id="PS50075">
    <property type="entry name" value="CARRIER"/>
    <property type="match status" value="1"/>
</dbReference>
<keyword evidence="3" id="KW-0808">Transferase</keyword>
<keyword evidence="1" id="KW-0596">Phosphopantetheine</keyword>
<dbReference type="CDD" id="cd00833">
    <property type="entry name" value="PKS"/>
    <property type="match status" value="1"/>
</dbReference>
<evidence type="ECO:0000259" key="8">
    <source>
        <dbReference type="PROSITE" id="PS52004"/>
    </source>
</evidence>
<evidence type="ECO:0000256" key="2">
    <source>
        <dbReference type="ARBA" id="ARBA00022553"/>
    </source>
</evidence>
<dbReference type="Pfam" id="PF00698">
    <property type="entry name" value="Acyl_transf_1"/>
    <property type="match status" value="1"/>
</dbReference>
<dbReference type="Pfam" id="PF21089">
    <property type="entry name" value="PKS_DH_N"/>
    <property type="match status" value="1"/>
</dbReference>
<dbReference type="SUPFAM" id="SSF51735">
    <property type="entry name" value="NAD(P)-binding Rossmann-fold domains"/>
    <property type="match status" value="2"/>
</dbReference>
<evidence type="ECO:0000256" key="6">
    <source>
        <dbReference type="PROSITE-ProRule" id="PRU01363"/>
    </source>
</evidence>
<dbReference type="Gene3D" id="3.30.70.250">
    <property type="entry name" value="Malonyl-CoA ACP transacylase, ACP-binding"/>
    <property type="match status" value="1"/>
</dbReference>
<evidence type="ECO:0000313" key="10">
    <source>
        <dbReference type="EMBL" id="BBZ23243.1"/>
    </source>
</evidence>
<dbReference type="InterPro" id="IPR018201">
    <property type="entry name" value="Ketoacyl_synth_AS"/>
</dbReference>
<dbReference type="Pfam" id="PF00109">
    <property type="entry name" value="ketoacyl-synt"/>
    <property type="match status" value="1"/>
</dbReference>
<keyword evidence="11" id="KW-1185">Reference proteome</keyword>
<dbReference type="PANTHER" id="PTHR43775">
    <property type="entry name" value="FATTY ACID SYNTHASE"/>
    <property type="match status" value="1"/>
</dbReference>
<evidence type="ECO:0000313" key="11">
    <source>
        <dbReference type="Proteomes" id="UP000467260"/>
    </source>
</evidence>
<dbReference type="Gene3D" id="3.10.129.110">
    <property type="entry name" value="Polyketide synthase dehydratase"/>
    <property type="match status" value="2"/>
</dbReference>
<evidence type="ECO:0000259" key="7">
    <source>
        <dbReference type="PROSITE" id="PS50075"/>
    </source>
</evidence>
<dbReference type="Pfam" id="PF00550">
    <property type="entry name" value="PP-binding"/>
    <property type="match status" value="1"/>
</dbReference>
<dbReference type="InterPro" id="IPR014030">
    <property type="entry name" value="Ketoacyl_synth_N"/>
</dbReference>
<dbReference type="InterPro" id="IPR013968">
    <property type="entry name" value="PKS_KR"/>
</dbReference>
<dbReference type="SMART" id="SM00826">
    <property type="entry name" value="PKS_DH"/>
    <property type="match status" value="1"/>
</dbReference>
<dbReference type="InterPro" id="IPR049552">
    <property type="entry name" value="PKS_DH_N"/>
</dbReference>
<evidence type="ECO:0008006" key="12">
    <source>
        <dbReference type="Google" id="ProtNLM"/>
    </source>
</evidence>
<dbReference type="Gene3D" id="3.40.366.10">
    <property type="entry name" value="Malonyl-Coenzyme A Acyl Carrier Protein, domain 2"/>
    <property type="match status" value="1"/>
</dbReference>
<feature type="region of interest" description="C-terminal hotdog fold" evidence="6">
    <location>
        <begin position="1064"/>
        <end position="1225"/>
    </location>
</feature>
<dbReference type="FunFam" id="3.30.70.250:FF:000003">
    <property type="entry name" value="Polyketide beta-ketoacyl synthase Pks3"/>
    <property type="match status" value="1"/>
</dbReference>
<dbReference type="PROSITE" id="PS52019">
    <property type="entry name" value="PKS_MFAS_DH"/>
    <property type="match status" value="1"/>
</dbReference>
<evidence type="ECO:0000259" key="9">
    <source>
        <dbReference type="PROSITE" id="PS52019"/>
    </source>
</evidence>
<feature type="domain" description="Carrier" evidence="7">
    <location>
        <begin position="1694"/>
        <end position="1771"/>
    </location>
</feature>
<dbReference type="GO" id="GO:0071770">
    <property type="term" value="P:DIM/DIP cell wall layer assembly"/>
    <property type="evidence" value="ECO:0007669"/>
    <property type="project" value="TreeGrafter"/>
</dbReference>
<dbReference type="EMBL" id="AP022609">
    <property type="protein sequence ID" value="BBZ23243.1"/>
    <property type="molecule type" value="Genomic_DNA"/>
</dbReference>
<dbReference type="Gene3D" id="3.40.50.720">
    <property type="entry name" value="NAD(P)-binding Rossmann-like Domain"/>
    <property type="match status" value="1"/>
</dbReference>
<dbReference type="FunFam" id="3.40.47.10:FF:000019">
    <property type="entry name" value="Polyketide synthase type I"/>
    <property type="match status" value="1"/>
</dbReference>
<evidence type="ECO:0000256" key="5">
    <source>
        <dbReference type="ARBA" id="ARBA00023268"/>
    </source>
</evidence>
<reference evidence="10 11" key="1">
    <citation type="journal article" date="2019" name="Emerg. Microbes Infect.">
        <title>Comprehensive subspecies identification of 175 nontuberculous mycobacteria species based on 7547 genomic profiles.</title>
        <authorList>
            <person name="Matsumoto Y."/>
            <person name="Kinjo T."/>
            <person name="Motooka D."/>
            <person name="Nabeya D."/>
            <person name="Jung N."/>
            <person name="Uechi K."/>
            <person name="Horii T."/>
            <person name="Iida T."/>
            <person name="Fujita J."/>
            <person name="Nakamura S."/>
        </authorList>
    </citation>
    <scope>NUCLEOTIDE SEQUENCE [LARGE SCALE GENOMIC DNA]</scope>
    <source>
        <strain evidence="10 11">JCM 13571</strain>
    </source>
</reference>
<dbReference type="SMART" id="SM00823">
    <property type="entry name" value="PKS_PP"/>
    <property type="match status" value="1"/>
</dbReference>
<dbReference type="InterPro" id="IPR016036">
    <property type="entry name" value="Malonyl_transacylase_ACP-bd"/>
</dbReference>
<dbReference type="InterPro" id="IPR020807">
    <property type="entry name" value="PKS_DH"/>
</dbReference>
<feature type="active site" description="Proton acceptor; for dehydratase activity" evidence="6">
    <location>
        <position position="953"/>
    </location>
</feature>
<dbReference type="GO" id="GO:0004312">
    <property type="term" value="F:fatty acid synthase activity"/>
    <property type="evidence" value="ECO:0007669"/>
    <property type="project" value="TreeGrafter"/>
</dbReference>
<keyword evidence="5" id="KW-0511">Multifunctional enzyme</keyword>
<name>A0A7I7X319_9MYCO</name>
<dbReference type="InterPro" id="IPR042104">
    <property type="entry name" value="PKS_dehydratase_sf"/>
</dbReference>
<dbReference type="InterPro" id="IPR057326">
    <property type="entry name" value="KR_dom"/>
</dbReference>
<feature type="region of interest" description="N-terminal hotdog fold" evidence="6">
    <location>
        <begin position="921"/>
        <end position="1043"/>
    </location>
</feature>
<dbReference type="InterPro" id="IPR016039">
    <property type="entry name" value="Thiolase-like"/>
</dbReference>
<dbReference type="Pfam" id="PF02801">
    <property type="entry name" value="Ketoacyl-synt_C"/>
    <property type="match status" value="1"/>
</dbReference>
<dbReference type="InterPro" id="IPR036291">
    <property type="entry name" value="NAD(P)-bd_dom_sf"/>
</dbReference>
<dbReference type="InterPro" id="IPR020841">
    <property type="entry name" value="PKS_Beta-ketoAc_synthase_dom"/>
</dbReference>
<dbReference type="PROSITE" id="PS00606">
    <property type="entry name" value="KS3_1"/>
    <property type="match status" value="1"/>
</dbReference>